<dbReference type="InterPro" id="IPR015421">
    <property type="entry name" value="PyrdxlP-dep_Trfase_major"/>
</dbReference>
<dbReference type="AlphaFoldDB" id="A0A927IJD8"/>
<gene>
    <name evidence="5" type="primary">pseC</name>
    <name evidence="5" type="ORF">IEN85_19490</name>
</gene>
<comment type="similarity">
    <text evidence="1 4">Belongs to the DegT/DnrJ/EryC1 family.</text>
</comment>
<evidence type="ECO:0000256" key="4">
    <source>
        <dbReference type="RuleBase" id="RU004508"/>
    </source>
</evidence>
<dbReference type="InterPro" id="IPR020026">
    <property type="entry name" value="PseC"/>
</dbReference>
<dbReference type="Gene3D" id="3.40.640.10">
    <property type="entry name" value="Type I PLP-dependent aspartate aminotransferase-like (Major domain)"/>
    <property type="match status" value="1"/>
</dbReference>
<dbReference type="InterPro" id="IPR015422">
    <property type="entry name" value="PyrdxlP-dep_Trfase_small"/>
</dbReference>
<name>A0A927IJD8_9BACT</name>
<proteinExistence type="inferred from homology"/>
<dbReference type="GO" id="GO:0008483">
    <property type="term" value="F:transaminase activity"/>
    <property type="evidence" value="ECO:0007669"/>
    <property type="project" value="UniProtKB-KW"/>
</dbReference>
<evidence type="ECO:0000256" key="3">
    <source>
        <dbReference type="PIRSR" id="PIRSR000390-2"/>
    </source>
</evidence>
<feature type="modified residue" description="N6-(pyridoxal phosphate)lysine" evidence="3">
    <location>
        <position position="193"/>
    </location>
</feature>
<evidence type="ECO:0000256" key="1">
    <source>
        <dbReference type="ARBA" id="ARBA00037999"/>
    </source>
</evidence>
<dbReference type="Proteomes" id="UP000622317">
    <property type="component" value="Unassembled WGS sequence"/>
</dbReference>
<dbReference type="NCBIfam" id="TIGR03588">
    <property type="entry name" value="PseC"/>
    <property type="match status" value="1"/>
</dbReference>
<evidence type="ECO:0000313" key="6">
    <source>
        <dbReference type="Proteomes" id="UP000622317"/>
    </source>
</evidence>
<feature type="active site" description="Proton acceptor" evidence="2">
    <location>
        <position position="193"/>
    </location>
</feature>
<dbReference type="RefSeq" id="WP_191618777.1">
    <property type="nucleotide sequence ID" value="NZ_JACYFG010000051.1"/>
</dbReference>
<dbReference type="CDD" id="cd00616">
    <property type="entry name" value="AHBA_syn"/>
    <property type="match status" value="1"/>
</dbReference>
<dbReference type="PANTHER" id="PTHR30244:SF34">
    <property type="entry name" value="DTDP-4-AMINO-4,6-DIDEOXYGALACTOSE TRANSAMINASE"/>
    <property type="match status" value="1"/>
</dbReference>
<protein>
    <submittedName>
        <fullName evidence="5">UDP-4-amino-4, 6-dideoxy-N-acetyl-beta-L-altrosamine transaminase</fullName>
        <ecNumber evidence="5">2.6.1.92</ecNumber>
    </submittedName>
</protein>
<dbReference type="SUPFAM" id="SSF53383">
    <property type="entry name" value="PLP-dependent transferases"/>
    <property type="match status" value="1"/>
</dbReference>
<dbReference type="EMBL" id="JACYFG010000051">
    <property type="protein sequence ID" value="MBD5781693.1"/>
    <property type="molecule type" value="Genomic_DNA"/>
</dbReference>
<keyword evidence="3 4" id="KW-0663">Pyridoxal phosphate</keyword>
<keyword evidence="5" id="KW-0808">Transferase</keyword>
<dbReference type="Pfam" id="PF01041">
    <property type="entry name" value="DegT_DnrJ_EryC1"/>
    <property type="match status" value="1"/>
</dbReference>
<comment type="caution">
    <text evidence="5">The sequence shown here is derived from an EMBL/GenBank/DDBJ whole genome shotgun (WGS) entry which is preliminary data.</text>
</comment>
<keyword evidence="6" id="KW-1185">Reference proteome</keyword>
<dbReference type="InterPro" id="IPR000653">
    <property type="entry name" value="DegT/StrS_aminotransferase"/>
</dbReference>
<dbReference type="PIRSF" id="PIRSF000390">
    <property type="entry name" value="PLP_StrS"/>
    <property type="match status" value="1"/>
</dbReference>
<reference evidence="5" key="1">
    <citation type="submission" date="2020-09" db="EMBL/GenBank/DDBJ databases">
        <title>Pelagicoccus enzymogenes sp. nov. with an EPS production, isolated from marine sediment.</title>
        <authorList>
            <person name="Feng X."/>
        </authorList>
    </citation>
    <scope>NUCLEOTIDE SEQUENCE</scope>
    <source>
        <strain evidence="5">NFK12</strain>
    </source>
</reference>
<organism evidence="5 6">
    <name type="scientific">Pelagicoccus enzymogenes</name>
    <dbReference type="NCBI Taxonomy" id="2773457"/>
    <lineage>
        <taxon>Bacteria</taxon>
        <taxon>Pseudomonadati</taxon>
        <taxon>Verrucomicrobiota</taxon>
        <taxon>Opitutia</taxon>
        <taxon>Puniceicoccales</taxon>
        <taxon>Pelagicoccaceae</taxon>
        <taxon>Pelagicoccus</taxon>
    </lineage>
</organism>
<evidence type="ECO:0000256" key="2">
    <source>
        <dbReference type="PIRSR" id="PIRSR000390-1"/>
    </source>
</evidence>
<keyword evidence="5" id="KW-0032">Aminotransferase</keyword>
<dbReference type="EC" id="2.6.1.92" evidence="5"/>
<sequence>MKLDPYPSVIPYGRQWIDDADIAAVVATLRSDFVAQGPKVDAFEAALCELTGARHAIAVSSGTAALHLSCLGLGVGPKDCGLVPAITFAATANCLRYVGAEVSFCDVDPRSGLVSPTSVSQHLESKPAAKVLMPVSYSGSVPDLASLSELATKAGAFVVEDAAHSIGASYGDGSRSASCAHSDAAILSFHPVKHVCAGEGGAVLTNDETLARRVRRLRTHGIERGELWAYDQVELGYHYRMTDLQAALGLSQLSCLGEFIARRRTLVERYLSAFKEAPFRSRIEVATTDPQSSHHLFVIHFADEAERRAAYAFFHRHNVRVQVHYMPVYQHSYYENVAAECPGAEAFYATCLSLPLYPLLRDEEQAFVIRCLKAFLES</sequence>
<dbReference type="PANTHER" id="PTHR30244">
    <property type="entry name" value="TRANSAMINASE"/>
    <property type="match status" value="1"/>
</dbReference>
<evidence type="ECO:0000313" key="5">
    <source>
        <dbReference type="EMBL" id="MBD5781693.1"/>
    </source>
</evidence>
<dbReference type="InterPro" id="IPR015424">
    <property type="entry name" value="PyrdxlP-dep_Trfase"/>
</dbReference>
<dbReference type="GO" id="GO:0030170">
    <property type="term" value="F:pyridoxal phosphate binding"/>
    <property type="evidence" value="ECO:0007669"/>
    <property type="project" value="TreeGrafter"/>
</dbReference>
<accession>A0A927IJD8</accession>
<dbReference type="Gene3D" id="3.90.1150.10">
    <property type="entry name" value="Aspartate Aminotransferase, domain 1"/>
    <property type="match status" value="1"/>
</dbReference>
<dbReference type="GO" id="GO:0000271">
    <property type="term" value="P:polysaccharide biosynthetic process"/>
    <property type="evidence" value="ECO:0007669"/>
    <property type="project" value="TreeGrafter"/>
</dbReference>